<dbReference type="Pfam" id="PF00732">
    <property type="entry name" value="GMC_oxred_N"/>
    <property type="match status" value="1"/>
</dbReference>
<keyword evidence="4" id="KW-0274">FAD</keyword>
<evidence type="ECO:0000313" key="10">
    <source>
        <dbReference type="Proteomes" id="UP000289437"/>
    </source>
</evidence>
<accession>A0A4Q0T5R6</accession>
<dbReference type="InterPro" id="IPR051473">
    <property type="entry name" value="P2Ox-like"/>
</dbReference>
<feature type="domain" description="Glucose-methanol-choline oxidoreductase C-terminal" evidence="8">
    <location>
        <begin position="434"/>
        <end position="551"/>
    </location>
</feature>
<dbReference type="PANTHER" id="PTHR42784:SF1">
    <property type="entry name" value="PYRANOSE 2-OXIDASE"/>
    <property type="match status" value="1"/>
</dbReference>
<evidence type="ECO:0000259" key="7">
    <source>
        <dbReference type="Pfam" id="PF00732"/>
    </source>
</evidence>
<dbReference type="PANTHER" id="PTHR42784">
    <property type="entry name" value="PYRANOSE 2-OXIDASE"/>
    <property type="match status" value="1"/>
</dbReference>
<dbReference type="InterPro" id="IPR000172">
    <property type="entry name" value="GMC_OxRdtase_N"/>
</dbReference>
<name>A0A4Q0T5R6_9BACT</name>
<dbReference type="Gene3D" id="3.50.50.60">
    <property type="entry name" value="FAD/NAD(P)-binding domain"/>
    <property type="match status" value="2"/>
</dbReference>
<dbReference type="SUPFAM" id="SSF54373">
    <property type="entry name" value="FAD-linked reductases, C-terminal domain"/>
    <property type="match status" value="1"/>
</dbReference>
<keyword evidence="5" id="KW-0560">Oxidoreductase</keyword>
<reference evidence="10" key="2">
    <citation type="submission" date="2019-02" db="EMBL/GenBank/DDBJ databases">
        <title>Granulicella sibirica sp. nov., a psychrotolerant acidobacterium isolated from an organic soil layer in forested tundra, West Siberia.</title>
        <authorList>
            <person name="Oshkin I.Y."/>
            <person name="Kulichevskaya I.S."/>
            <person name="Rijpstra W.I.C."/>
            <person name="Sinninghe Damste J.S."/>
            <person name="Rakitin A.L."/>
            <person name="Ravin N.V."/>
            <person name="Dedysh S.N."/>
        </authorList>
    </citation>
    <scope>NUCLEOTIDE SEQUENCE [LARGE SCALE GENOMIC DNA]</scope>
    <source>
        <strain evidence="10">AF10</strain>
    </source>
</reference>
<dbReference type="InterPro" id="IPR036188">
    <property type="entry name" value="FAD/NAD-bd_sf"/>
</dbReference>
<comment type="caution">
    <text evidence="9">The sequence shown here is derived from an EMBL/GenBank/DDBJ whole genome shotgun (WGS) entry which is preliminary data.</text>
</comment>
<evidence type="ECO:0000256" key="4">
    <source>
        <dbReference type="ARBA" id="ARBA00022827"/>
    </source>
</evidence>
<comment type="similarity">
    <text evidence="2">Belongs to the GMC oxidoreductase family.</text>
</comment>
<dbReference type="Pfam" id="PF05199">
    <property type="entry name" value="GMC_oxred_C"/>
    <property type="match status" value="1"/>
</dbReference>
<evidence type="ECO:0000256" key="6">
    <source>
        <dbReference type="SAM" id="MobiDB-lite"/>
    </source>
</evidence>
<dbReference type="Proteomes" id="UP000289437">
    <property type="component" value="Unassembled WGS sequence"/>
</dbReference>
<evidence type="ECO:0000259" key="8">
    <source>
        <dbReference type="Pfam" id="PF05199"/>
    </source>
</evidence>
<dbReference type="OrthoDB" id="9787779at2"/>
<dbReference type="SUPFAM" id="SSF51905">
    <property type="entry name" value="FAD/NAD(P)-binding domain"/>
    <property type="match status" value="1"/>
</dbReference>
<evidence type="ECO:0000256" key="5">
    <source>
        <dbReference type="ARBA" id="ARBA00023002"/>
    </source>
</evidence>
<comment type="cofactor">
    <cofactor evidence="1">
        <name>FAD</name>
        <dbReference type="ChEBI" id="CHEBI:57692"/>
    </cofactor>
</comment>
<feature type="region of interest" description="Disordered" evidence="6">
    <location>
        <begin position="488"/>
        <end position="512"/>
    </location>
</feature>
<keyword evidence="3" id="KW-0285">Flavoprotein</keyword>
<feature type="domain" description="Glucose-methanol-choline oxidoreductase N-terminal" evidence="7">
    <location>
        <begin position="17"/>
        <end position="342"/>
    </location>
</feature>
<reference evidence="9 10" key="1">
    <citation type="submission" date="2018-11" db="EMBL/GenBank/DDBJ databases">
        <authorList>
            <person name="Mardanov A.V."/>
            <person name="Ravin N.V."/>
            <person name="Dedysh S.N."/>
        </authorList>
    </citation>
    <scope>NUCLEOTIDE SEQUENCE [LARGE SCALE GENOMIC DNA]</scope>
    <source>
        <strain evidence="9 10">AF10</strain>
    </source>
</reference>
<dbReference type="RefSeq" id="WP_128912692.1">
    <property type="nucleotide sequence ID" value="NZ_RDSM01000001.1"/>
</dbReference>
<organism evidence="9 10">
    <name type="scientific">Granulicella sibirica</name>
    <dbReference type="NCBI Taxonomy" id="2479048"/>
    <lineage>
        <taxon>Bacteria</taxon>
        <taxon>Pseudomonadati</taxon>
        <taxon>Acidobacteriota</taxon>
        <taxon>Terriglobia</taxon>
        <taxon>Terriglobales</taxon>
        <taxon>Acidobacteriaceae</taxon>
        <taxon>Granulicella</taxon>
    </lineage>
</organism>
<evidence type="ECO:0000256" key="1">
    <source>
        <dbReference type="ARBA" id="ARBA00001974"/>
    </source>
</evidence>
<dbReference type="GO" id="GO:0016614">
    <property type="term" value="F:oxidoreductase activity, acting on CH-OH group of donors"/>
    <property type="evidence" value="ECO:0007669"/>
    <property type="project" value="InterPro"/>
</dbReference>
<proteinExistence type="inferred from homology"/>
<gene>
    <name evidence="9" type="ORF">GRAN_2067</name>
</gene>
<dbReference type="InterPro" id="IPR007867">
    <property type="entry name" value="GMC_OxRtase_C"/>
</dbReference>
<evidence type="ECO:0000256" key="2">
    <source>
        <dbReference type="ARBA" id="ARBA00010790"/>
    </source>
</evidence>
<evidence type="ECO:0000313" key="9">
    <source>
        <dbReference type="EMBL" id="RXH58757.1"/>
    </source>
</evidence>
<keyword evidence="10" id="KW-1185">Reference proteome</keyword>
<dbReference type="EMBL" id="RDSM01000001">
    <property type="protein sequence ID" value="RXH58757.1"/>
    <property type="molecule type" value="Genomic_DNA"/>
</dbReference>
<evidence type="ECO:0000256" key="3">
    <source>
        <dbReference type="ARBA" id="ARBA00022630"/>
    </source>
</evidence>
<dbReference type="GO" id="GO:0050660">
    <property type="term" value="F:flavin adenine dinucleotide binding"/>
    <property type="evidence" value="ECO:0007669"/>
    <property type="project" value="InterPro"/>
</dbReference>
<sequence>MIIQAANIKSANTNTYDAIVIGSGITGGWAAKELTEKGLQTLVLEAGQSIVPEKDYVEHVPPWEVKFRGMRDRQYEKVHRERQKHIGDEWNAKFFVDDVENPYTTPPDQPYLFLRGRHVGGRSVMWGRQSYRWSDYDFEGNLKDGIAIDWPIRYKDIEPWYGYVEDWIGVSGQAENLPQLPDSHFLPPMELNCAEEHMRDVIAQKFPDRRLTIGRTAILTKDHNGRYACHYCGPCARGCITRSYFSSIHSTLPAAEKTGKLTMRPFSVVHSLIFDSNTRRITGVRVIDGQTKQPIEFYAKVVFLCASTLESARILLNSATPEFSTGLANSSGQVGRNLMDHMMGSGASGLIPGHEDRQQLGNRPNGIFVPRFRNINDKHPDFLRGYGFQGGGARDDWGRGSETPGFGADFKKSLKQPGPWRFTFAGFAECLSNPDNRLELDKEKVDAWGIPAMKISAKWRDNEWALFKDANNTAVEMLEAAGAKDITLRNSPSAPGEGIHEMGSARMGRDPKTSVLNSWNQAHDVKNLFITDGSFMVSSGWQNPSLTYMAMTARACDYAVKQMKLGEI</sequence>
<protein>
    <submittedName>
        <fullName evidence="9">Glucose-methanol-choline (GMC) oxidoreductase:NAD binding site</fullName>
    </submittedName>
</protein>
<dbReference type="AlphaFoldDB" id="A0A4Q0T5R6"/>